<evidence type="ECO:0000313" key="1">
    <source>
        <dbReference type="EMBL" id="KRX19870.1"/>
    </source>
</evidence>
<dbReference type="EMBL" id="JYDL01000054">
    <property type="protein sequence ID" value="KRX19870.1"/>
    <property type="molecule type" value="Genomic_DNA"/>
</dbReference>
<name>A0A0V0RZC8_9BILA</name>
<dbReference type="AlphaFoldDB" id="A0A0V0RZC8"/>
<protein>
    <submittedName>
        <fullName evidence="1">Uncharacterized protein</fullName>
    </submittedName>
</protein>
<accession>A0A0V0RZC8</accession>
<reference evidence="1 2" key="1">
    <citation type="submission" date="2015-01" db="EMBL/GenBank/DDBJ databases">
        <title>Evolution of Trichinella species and genotypes.</title>
        <authorList>
            <person name="Korhonen P.K."/>
            <person name="Edoardo P."/>
            <person name="Giuseppe L.R."/>
            <person name="Gasser R.B."/>
        </authorList>
    </citation>
    <scope>NUCLEOTIDE SEQUENCE [LARGE SCALE GENOMIC DNA]</scope>
    <source>
        <strain evidence="1">ISS37</strain>
    </source>
</reference>
<keyword evidence="2" id="KW-1185">Reference proteome</keyword>
<dbReference type="Proteomes" id="UP000054630">
    <property type="component" value="Unassembled WGS sequence"/>
</dbReference>
<evidence type="ECO:0000313" key="2">
    <source>
        <dbReference type="Proteomes" id="UP000054630"/>
    </source>
</evidence>
<proteinExistence type="predicted"/>
<comment type="caution">
    <text evidence="1">The sequence shown here is derived from an EMBL/GenBank/DDBJ whole genome shotgun (WGS) entry which is preliminary data.</text>
</comment>
<gene>
    <name evidence="1" type="ORF">T07_2898</name>
</gene>
<sequence>MNDNVNLVDSNSIMGNNTLCSSNDNNTLPRKLYEKWCTLHRSGYDYLLLHSYPITAKPSRFFKILSSPLLFCIRSVNEADIKKATFAVSNIHTA</sequence>
<organism evidence="1 2">
    <name type="scientific">Trichinella nelsoni</name>
    <dbReference type="NCBI Taxonomy" id="6336"/>
    <lineage>
        <taxon>Eukaryota</taxon>
        <taxon>Metazoa</taxon>
        <taxon>Ecdysozoa</taxon>
        <taxon>Nematoda</taxon>
        <taxon>Enoplea</taxon>
        <taxon>Dorylaimia</taxon>
        <taxon>Trichinellida</taxon>
        <taxon>Trichinellidae</taxon>
        <taxon>Trichinella</taxon>
    </lineage>
</organism>